<comment type="caution">
    <text evidence="2">The sequence shown here is derived from an EMBL/GenBank/DDBJ whole genome shotgun (WGS) entry which is preliminary data.</text>
</comment>
<evidence type="ECO:0000313" key="3">
    <source>
        <dbReference type="Proteomes" id="UP001597187"/>
    </source>
</evidence>
<feature type="transmembrane region" description="Helical" evidence="1">
    <location>
        <begin position="38"/>
        <end position="56"/>
    </location>
</feature>
<dbReference type="AlphaFoldDB" id="A0ABD6B1K7"/>
<sequence>MTVRDVLTADNLVVTGLFALLVYVVVSDVRRPGFSPTWYLYLGLLAAMLVVMGYSIDSQWFSAGRRGDDSE</sequence>
<dbReference type="RefSeq" id="WP_250875554.1">
    <property type="nucleotide sequence ID" value="NZ_JALXFV010000008.1"/>
</dbReference>
<reference evidence="2 3" key="1">
    <citation type="journal article" date="2019" name="Int. J. Syst. Evol. Microbiol.">
        <title>The Global Catalogue of Microorganisms (GCM) 10K type strain sequencing project: providing services to taxonomists for standard genome sequencing and annotation.</title>
        <authorList>
            <consortium name="The Broad Institute Genomics Platform"/>
            <consortium name="The Broad Institute Genome Sequencing Center for Infectious Disease"/>
            <person name="Wu L."/>
            <person name="Ma J."/>
        </authorList>
    </citation>
    <scope>NUCLEOTIDE SEQUENCE [LARGE SCALE GENOMIC DNA]</scope>
    <source>
        <strain evidence="2 3">CGMCC 1.12563</strain>
    </source>
</reference>
<keyword evidence="3" id="KW-1185">Reference proteome</keyword>
<organism evidence="2 3">
    <name type="scientific">Halomarina rubra</name>
    <dbReference type="NCBI Taxonomy" id="2071873"/>
    <lineage>
        <taxon>Archaea</taxon>
        <taxon>Methanobacteriati</taxon>
        <taxon>Methanobacteriota</taxon>
        <taxon>Stenosarchaea group</taxon>
        <taxon>Halobacteria</taxon>
        <taxon>Halobacteriales</taxon>
        <taxon>Natronomonadaceae</taxon>
        <taxon>Halomarina</taxon>
    </lineage>
</organism>
<gene>
    <name evidence="2" type="ORF">ACFSBT_20390</name>
</gene>
<keyword evidence="1" id="KW-0472">Membrane</keyword>
<name>A0ABD6B1K7_9EURY</name>
<protein>
    <submittedName>
        <fullName evidence="2">Uncharacterized protein</fullName>
    </submittedName>
</protein>
<evidence type="ECO:0000313" key="2">
    <source>
        <dbReference type="EMBL" id="MFD1515645.1"/>
    </source>
</evidence>
<evidence type="ECO:0000256" key="1">
    <source>
        <dbReference type="SAM" id="Phobius"/>
    </source>
</evidence>
<dbReference type="EMBL" id="JBHUDC010000008">
    <property type="protein sequence ID" value="MFD1515645.1"/>
    <property type="molecule type" value="Genomic_DNA"/>
</dbReference>
<dbReference type="Proteomes" id="UP001597187">
    <property type="component" value="Unassembled WGS sequence"/>
</dbReference>
<feature type="transmembrane region" description="Helical" evidence="1">
    <location>
        <begin position="7"/>
        <end position="26"/>
    </location>
</feature>
<keyword evidence="1" id="KW-0812">Transmembrane</keyword>
<proteinExistence type="predicted"/>
<keyword evidence="1" id="KW-1133">Transmembrane helix</keyword>
<accession>A0ABD6B1K7</accession>